<keyword evidence="9" id="KW-1185">Reference proteome</keyword>
<evidence type="ECO:0000256" key="3">
    <source>
        <dbReference type="ARBA" id="ARBA00022483"/>
    </source>
</evidence>
<keyword evidence="3" id="KW-0268">Exocytosis</keyword>
<gene>
    <name evidence="8" type="ORF">DAPK24_024460</name>
</gene>
<feature type="coiled-coil region" evidence="5">
    <location>
        <begin position="363"/>
        <end position="485"/>
    </location>
</feature>
<evidence type="ECO:0000313" key="9">
    <source>
        <dbReference type="Proteomes" id="UP001378960"/>
    </source>
</evidence>
<keyword evidence="2" id="KW-0813">Transport</keyword>
<evidence type="ECO:0000256" key="2">
    <source>
        <dbReference type="ARBA" id="ARBA00022448"/>
    </source>
</evidence>
<dbReference type="Gene3D" id="2.30.29.90">
    <property type="match status" value="1"/>
</dbReference>
<dbReference type="Pfam" id="PF15277">
    <property type="entry name" value="Sec3-PIP2_bind"/>
    <property type="match status" value="1"/>
</dbReference>
<dbReference type="GO" id="GO:0006887">
    <property type="term" value="P:exocytosis"/>
    <property type="evidence" value="ECO:0007669"/>
    <property type="project" value="UniProtKB-KW"/>
</dbReference>
<dbReference type="Pfam" id="PF20654">
    <property type="entry name" value="Sec3_C-term"/>
    <property type="match status" value="1"/>
</dbReference>
<sequence length="1416" mass="161437">MSYSKHPFAQPLNQRTPPLTSSSQYTSTTANRNGTPNSSFNSNFSSNASVPRKNAFEPGHRPMNSMDLARQFEVDMRKIRHDLFQNRDIEEYISHVPIVEDSRSPSSRPPPNSPLSNKKERYLILSKKSSGRMMLHKAKVSSTNIFQIGRSWDFDELKSIELDDQIQTGLIVKLGKLYYWEVHTPKERRIWTRTVIEQYMRYNNGKIPELINCSIEYFHLEEVYESFQKDSNSKNKKPVHVFNGNTRMNKVPQLNMKQPSQTNNPMATDSTVQKSFTNPQRSPTKSDSPDITTFRQSLGSPSPITGPTFGSKSVTPAASAALNSTAAALTGSAIASSALASTGAALAGAANAKNIASSESDNKARLDAERKKYDEDKIKEEEEKKAEALKARRELALKKRAEDELQRRRQEYEEHAKKQKLLEEEEIRKKQLEEQRLANLKKQEEEEKRKQEEAELLRQQEQLELERQQLLKEQQKQKEAELLAQHVIPPQIAGIAKRGAPSAALSETPSQMSFEYGDETKFQTMNQSFESAVSSDLDSYTKGYASNGEEETAPLSLNLPKPRAKETIVEQSKPLNAPTITTTLESDDEINNYRNTLTNNNLLSSELDQLLTSKDHLNALEIESDGISGRPHARSRAFSRVSEIKDDDIDFLEIFEEIGYDPVNDDSSAIEAKILKELDKLQYSKIRTLTETTNVTSALRTTISNAFKSCDHIDPILSLFGIELSTFKDDVDFIEEQGQGLQVEATNEKLLMNELNEIVHSVEIPDLKLQKIISPDIKFGYQNSELEKILYELYNALLKISDQNDDSKEENASTDNYQISKMKALQEKKHTFEGAKNKFITNLKKSSSKLFESVSLSLSSKLAQTNYANFDNEFLKTAFLEKSSYLLTISGLILFVKNTSVEDYQYILNSFINAFKPFFENLITFIMKDLSTEVSLLLSNSFAFLAEPATIIDEDYMKFRSSKDFGSNRVNLFTKDTPKANSNSIFQDQKLLIKHVDKFFSQLTNIAAIEQELMKNLFVLSSSNEYTYQSLMKKSLQERCESFLQTTNFLAKDVESDREVADDIYELMRQIFDPAFGATLKIVSSISKNNMILTPGLLSLLNKYFKLLAPTAQEYLYGSFSKLDSKINSLWIKEVDVQIHDIFSNEIHCMVSNSTKAYPVFFFKIQGIIDSLDLVNVAEFGSDEKNYGNYYMMFGNLKAALNKGVENAKLEVSLNEHEVDNDEGDIKISIQKHLTLWVNYKWLHEEVKHLKEYPKDLSKSIDDLRDQELKLFGSFFAKQYHIGNIMRLVDDLENLISNGGNPSNYENYAAENIKTMMSPFKGDTFKQDITNIANDLNMILAGRCYNKTDPSKENEYTTTIGKQIEKELYNNCMYSLSQLYISTFTKLSAIVEKHYTNFEVPVDKYIINFNFKKHYL</sequence>
<organism evidence="8 9">
    <name type="scientific">Pichia kluyveri</name>
    <name type="common">Yeast</name>
    <dbReference type="NCBI Taxonomy" id="36015"/>
    <lineage>
        <taxon>Eukaryota</taxon>
        <taxon>Fungi</taxon>
        <taxon>Dikarya</taxon>
        <taxon>Ascomycota</taxon>
        <taxon>Saccharomycotina</taxon>
        <taxon>Pichiomycetes</taxon>
        <taxon>Pichiales</taxon>
        <taxon>Pichiaceae</taxon>
        <taxon>Pichia</taxon>
    </lineage>
</organism>
<feature type="compositionally biased region" description="Low complexity" evidence="6">
    <location>
        <begin position="37"/>
        <end position="47"/>
    </location>
</feature>
<dbReference type="GO" id="GO:0000145">
    <property type="term" value="C:exocyst"/>
    <property type="evidence" value="ECO:0007669"/>
    <property type="project" value="InterPro"/>
</dbReference>
<dbReference type="Pfam" id="PF09763">
    <property type="entry name" value="Sec3_CC"/>
    <property type="match status" value="1"/>
</dbReference>
<feature type="compositionally biased region" description="Polar residues" evidence="6">
    <location>
        <begin position="255"/>
        <end position="313"/>
    </location>
</feature>
<dbReference type="Proteomes" id="UP001378960">
    <property type="component" value="Unassembled WGS sequence"/>
</dbReference>
<reference evidence="8 9" key="1">
    <citation type="journal article" date="2023" name="Elife">
        <title>Identification of key yeast species and microbe-microbe interactions impacting larval growth of Drosophila in the wild.</title>
        <authorList>
            <person name="Mure A."/>
            <person name="Sugiura Y."/>
            <person name="Maeda R."/>
            <person name="Honda K."/>
            <person name="Sakurai N."/>
            <person name="Takahashi Y."/>
            <person name="Watada M."/>
            <person name="Katoh T."/>
            <person name="Gotoh A."/>
            <person name="Gotoh Y."/>
            <person name="Taniguchi I."/>
            <person name="Nakamura K."/>
            <person name="Hayashi T."/>
            <person name="Katayama T."/>
            <person name="Uemura T."/>
            <person name="Hattori Y."/>
        </authorList>
    </citation>
    <scope>NUCLEOTIDE SEQUENCE [LARGE SCALE GENOMIC DNA]</scope>
    <source>
        <strain evidence="8 9">PK-24</strain>
    </source>
</reference>
<feature type="domain" description="Exocyst complex component Sec3 PIP2-binding N-terminal" evidence="7">
    <location>
        <begin position="116"/>
        <end position="202"/>
    </location>
</feature>
<dbReference type="PANTHER" id="PTHR16092:SF14">
    <property type="entry name" value="EXOCYST COMPLEX COMPONENT 1 ISOFORM X1"/>
    <property type="match status" value="1"/>
</dbReference>
<evidence type="ECO:0000256" key="4">
    <source>
        <dbReference type="ARBA" id="ARBA00023054"/>
    </source>
</evidence>
<feature type="region of interest" description="Disordered" evidence="6">
    <location>
        <begin position="229"/>
        <end position="313"/>
    </location>
</feature>
<keyword evidence="4 5" id="KW-0175">Coiled coil</keyword>
<comment type="caution">
    <text evidence="8">The sequence shown here is derived from an EMBL/GenBank/DDBJ whole genome shotgun (WGS) entry which is preliminary data.</text>
</comment>
<dbReference type="InterPro" id="IPR028258">
    <property type="entry name" value="Sec3-PIP2_bind"/>
</dbReference>
<feature type="compositionally biased region" description="Polar residues" evidence="6">
    <location>
        <begin position="11"/>
        <end position="36"/>
    </location>
</feature>
<protein>
    <submittedName>
        <fullName evidence="8">GTP-Rho binding exocyst subunit</fullName>
    </submittedName>
</protein>
<accession>A0AAV5R308</accession>
<dbReference type="EMBL" id="BTGB01000003">
    <property type="protein sequence ID" value="GMM45871.1"/>
    <property type="molecule type" value="Genomic_DNA"/>
</dbReference>
<dbReference type="GO" id="GO:0005886">
    <property type="term" value="C:plasma membrane"/>
    <property type="evidence" value="ECO:0007669"/>
    <property type="project" value="TreeGrafter"/>
</dbReference>
<dbReference type="SMART" id="SM01313">
    <property type="entry name" value="Sec3-PIP2_bind"/>
    <property type="match status" value="1"/>
</dbReference>
<dbReference type="InterPro" id="IPR019160">
    <property type="entry name" value="Sec3_CC"/>
</dbReference>
<feature type="region of interest" description="Disordered" evidence="6">
    <location>
        <begin position="1"/>
        <end position="64"/>
    </location>
</feature>
<dbReference type="GO" id="GO:0005546">
    <property type="term" value="F:phosphatidylinositol-4,5-bisphosphate binding"/>
    <property type="evidence" value="ECO:0007669"/>
    <property type="project" value="TreeGrafter"/>
</dbReference>
<proteinExistence type="inferred from homology"/>
<dbReference type="PANTHER" id="PTHR16092">
    <property type="entry name" value="SEC3/SYNTAXIN-RELATED"/>
    <property type="match status" value="1"/>
</dbReference>
<evidence type="ECO:0000259" key="7">
    <source>
        <dbReference type="SMART" id="SM01313"/>
    </source>
</evidence>
<dbReference type="GO" id="GO:0006893">
    <property type="term" value="P:Golgi to plasma membrane transport"/>
    <property type="evidence" value="ECO:0007669"/>
    <property type="project" value="TreeGrafter"/>
</dbReference>
<comment type="similarity">
    <text evidence="1">Belongs to the SEC3 family.</text>
</comment>
<evidence type="ECO:0000256" key="6">
    <source>
        <dbReference type="SAM" id="MobiDB-lite"/>
    </source>
</evidence>
<evidence type="ECO:0000313" key="8">
    <source>
        <dbReference type="EMBL" id="GMM45871.1"/>
    </source>
</evidence>
<name>A0AAV5R308_PICKL</name>
<evidence type="ECO:0000256" key="5">
    <source>
        <dbReference type="SAM" id="Coils"/>
    </source>
</evidence>
<feature type="region of interest" description="Disordered" evidence="6">
    <location>
        <begin position="100"/>
        <end position="120"/>
    </location>
</feature>
<dbReference type="InterPro" id="IPR048628">
    <property type="entry name" value="Sec3_C"/>
</dbReference>
<evidence type="ECO:0000256" key="1">
    <source>
        <dbReference type="ARBA" id="ARBA00006518"/>
    </source>
</evidence>